<dbReference type="Proteomes" id="UP000242188">
    <property type="component" value="Unassembled WGS sequence"/>
</dbReference>
<feature type="chain" id="PRO_5012148684" evidence="1">
    <location>
        <begin position="22"/>
        <end position="75"/>
    </location>
</feature>
<name>A0A210PT79_MIZYE</name>
<organism evidence="2 3">
    <name type="scientific">Mizuhopecten yessoensis</name>
    <name type="common">Japanese scallop</name>
    <name type="synonym">Patinopecten yessoensis</name>
    <dbReference type="NCBI Taxonomy" id="6573"/>
    <lineage>
        <taxon>Eukaryota</taxon>
        <taxon>Metazoa</taxon>
        <taxon>Spiralia</taxon>
        <taxon>Lophotrochozoa</taxon>
        <taxon>Mollusca</taxon>
        <taxon>Bivalvia</taxon>
        <taxon>Autobranchia</taxon>
        <taxon>Pteriomorphia</taxon>
        <taxon>Pectinida</taxon>
        <taxon>Pectinoidea</taxon>
        <taxon>Pectinidae</taxon>
        <taxon>Mizuhopecten</taxon>
    </lineage>
</organism>
<protein>
    <submittedName>
        <fullName evidence="2">Uncharacterized protein</fullName>
    </submittedName>
</protein>
<feature type="signal peptide" evidence="1">
    <location>
        <begin position="1"/>
        <end position="21"/>
    </location>
</feature>
<evidence type="ECO:0000256" key="1">
    <source>
        <dbReference type="SAM" id="SignalP"/>
    </source>
</evidence>
<dbReference type="AlphaFoldDB" id="A0A210PT79"/>
<accession>A0A210PT79</accession>
<proteinExistence type="predicted"/>
<gene>
    <name evidence="2" type="ORF">KP79_PYT19109</name>
</gene>
<keyword evidence="3" id="KW-1185">Reference proteome</keyword>
<comment type="caution">
    <text evidence="2">The sequence shown here is derived from an EMBL/GenBank/DDBJ whole genome shotgun (WGS) entry which is preliminary data.</text>
</comment>
<sequence length="75" mass="8459">MAFSMKYVLLFLLFGLLLTSGEETRTDVTVWSRLWNTVSGALWMTEEVCEEGGGVFVRGTCYQLIDLDDIQSDIS</sequence>
<evidence type="ECO:0000313" key="3">
    <source>
        <dbReference type="Proteomes" id="UP000242188"/>
    </source>
</evidence>
<keyword evidence="1" id="KW-0732">Signal</keyword>
<dbReference type="EMBL" id="NEDP02005515">
    <property type="protein sequence ID" value="OWF39691.1"/>
    <property type="molecule type" value="Genomic_DNA"/>
</dbReference>
<reference evidence="2 3" key="1">
    <citation type="journal article" date="2017" name="Nat. Ecol. Evol.">
        <title>Scallop genome provides insights into evolution of bilaterian karyotype and development.</title>
        <authorList>
            <person name="Wang S."/>
            <person name="Zhang J."/>
            <person name="Jiao W."/>
            <person name="Li J."/>
            <person name="Xun X."/>
            <person name="Sun Y."/>
            <person name="Guo X."/>
            <person name="Huan P."/>
            <person name="Dong B."/>
            <person name="Zhang L."/>
            <person name="Hu X."/>
            <person name="Sun X."/>
            <person name="Wang J."/>
            <person name="Zhao C."/>
            <person name="Wang Y."/>
            <person name="Wang D."/>
            <person name="Huang X."/>
            <person name="Wang R."/>
            <person name="Lv J."/>
            <person name="Li Y."/>
            <person name="Zhang Z."/>
            <person name="Liu B."/>
            <person name="Lu W."/>
            <person name="Hui Y."/>
            <person name="Liang J."/>
            <person name="Zhou Z."/>
            <person name="Hou R."/>
            <person name="Li X."/>
            <person name="Liu Y."/>
            <person name="Li H."/>
            <person name="Ning X."/>
            <person name="Lin Y."/>
            <person name="Zhao L."/>
            <person name="Xing Q."/>
            <person name="Dou J."/>
            <person name="Li Y."/>
            <person name="Mao J."/>
            <person name="Guo H."/>
            <person name="Dou H."/>
            <person name="Li T."/>
            <person name="Mu C."/>
            <person name="Jiang W."/>
            <person name="Fu Q."/>
            <person name="Fu X."/>
            <person name="Miao Y."/>
            <person name="Liu J."/>
            <person name="Yu Q."/>
            <person name="Li R."/>
            <person name="Liao H."/>
            <person name="Li X."/>
            <person name="Kong Y."/>
            <person name="Jiang Z."/>
            <person name="Chourrout D."/>
            <person name="Li R."/>
            <person name="Bao Z."/>
        </authorList>
    </citation>
    <scope>NUCLEOTIDE SEQUENCE [LARGE SCALE GENOMIC DNA]</scope>
    <source>
        <strain evidence="2 3">PY_sf001</strain>
    </source>
</reference>
<evidence type="ECO:0000313" key="2">
    <source>
        <dbReference type="EMBL" id="OWF39691.1"/>
    </source>
</evidence>